<dbReference type="AlphaFoldDB" id="A0A2K1QPR3"/>
<feature type="region of interest" description="Disordered" evidence="1">
    <location>
        <begin position="277"/>
        <end position="298"/>
    </location>
</feature>
<gene>
    <name evidence="2" type="ORF">CAC42_3654</name>
</gene>
<accession>A0A2K1QPR3</accession>
<evidence type="ECO:0000256" key="1">
    <source>
        <dbReference type="SAM" id="MobiDB-lite"/>
    </source>
</evidence>
<dbReference type="EMBL" id="NKHZ01000054">
    <property type="protein sequence ID" value="PNS17084.1"/>
    <property type="molecule type" value="Genomic_DNA"/>
</dbReference>
<dbReference type="Proteomes" id="UP000243797">
    <property type="component" value="Unassembled WGS sequence"/>
</dbReference>
<sequence>MPVVTRHTIARVADADLTDSDESDYGTMPVGLYPVKKIVDEFGVFNLMTIEEVMSNRRMTFTSHNRGIVLKHAARGQFSAHRTPTPEQMQQLLVDLEFNTPNILAYEILIHKTMTFIQNNIVAHKLAPSLTEIHLAYGEWNVKWASFTAEWEDMSPHELIQAMEEMQKGKVVRSKEDLLPRVAPEIPVKMSPARVEALTLLLHKKALIGVRLHAASTQSKSGRDDDGGKQQSRTTSSKDGQNRPQTANSKSSRVRFSLSGVEDGEEVSNVRTVALTVHRHGSDEDAAAGGTTDDGSARVLPVESVEVQDSEDGDAIEPEESGERLTDLMRKKAALDRLLMRALPTPEPDDV</sequence>
<feature type="compositionally biased region" description="Polar residues" evidence="1">
    <location>
        <begin position="229"/>
        <end position="251"/>
    </location>
</feature>
<comment type="caution">
    <text evidence="2">The sequence shown here is derived from an EMBL/GenBank/DDBJ whole genome shotgun (WGS) entry which is preliminary data.</text>
</comment>
<name>A0A2K1QPR3_9PEZI</name>
<feature type="region of interest" description="Disordered" evidence="1">
    <location>
        <begin position="214"/>
        <end position="265"/>
    </location>
</feature>
<proteinExistence type="predicted"/>
<reference evidence="2 3" key="1">
    <citation type="submission" date="2017-06" db="EMBL/GenBank/DDBJ databases">
        <title>Draft genome sequence of a variant of Elsinoe murrayae.</title>
        <authorList>
            <person name="Cheng Q."/>
        </authorList>
    </citation>
    <scope>NUCLEOTIDE SEQUENCE [LARGE SCALE GENOMIC DNA]</scope>
    <source>
        <strain evidence="2 3">CQ-2017a</strain>
    </source>
</reference>
<evidence type="ECO:0000313" key="2">
    <source>
        <dbReference type="EMBL" id="PNS17084.1"/>
    </source>
</evidence>
<dbReference type="InParanoid" id="A0A2K1QPR3"/>
<keyword evidence="3" id="KW-1185">Reference proteome</keyword>
<organism evidence="2 3">
    <name type="scientific">Sphaceloma murrayae</name>
    <dbReference type="NCBI Taxonomy" id="2082308"/>
    <lineage>
        <taxon>Eukaryota</taxon>
        <taxon>Fungi</taxon>
        <taxon>Dikarya</taxon>
        <taxon>Ascomycota</taxon>
        <taxon>Pezizomycotina</taxon>
        <taxon>Dothideomycetes</taxon>
        <taxon>Dothideomycetidae</taxon>
        <taxon>Myriangiales</taxon>
        <taxon>Elsinoaceae</taxon>
        <taxon>Sphaceloma</taxon>
    </lineage>
</organism>
<evidence type="ECO:0000313" key="3">
    <source>
        <dbReference type="Proteomes" id="UP000243797"/>
    </source>
</evidence>
<protein>
    <submittedName>
        <fullName evidence="2">Uncharacterized protein</fullName>
    </submittedName>
</protein>